<feature type="region of interest" description="Disordered" evidence="1">
    <location>
        <begin position="48"/>
        <end position="89"/>
    </location>
</feature>
<proteinExistence type="predicted"/>
<sequence length="112" mass="12387">MEPRTSVTRGMGSFTRGVIPERATTRGAADLTRGVVAILKDQDSTLHWRAPGASDHGIAIREDESRKRSNEDEELNSLEIAEHPRGGASTTNRVIVRQEIAFHHFVNLVVDN</sequence>
<accession>A0A2K3MDW7</accession>
<feature type="region of interest" description="Disordered" evidence="1">
    <location>
        <begin position="1"/>
        <end position="21"/>
    </location>
</feature>
<gene>
    <name evidence="2" type="ORF">L195_g045107</name>
</gene>
<organism evidence="2 3">
    <name type="scientific">Trifolium pratense</name>
    <name type="common">Red clover</name>
    <dbReference type="NCBI Taxonomy" id="57577"/>
    <lineage>
        <taxon>Eukaryota</taxon>
        <taxon>Viridiplantae</taxon>
        <taxon>Streptophyta</taxon>
        <taxon>Embryophyta</taxon>
        <taxon>Tracheophyta</taxon>
        <taxon>Spermatophyta</taxon>
        <taxon>Magnoliopsida</taxon>
        <taxon>eudicotyledons</taxon>
        <taxon>Gunneridae</taxon>
        <taxon>Pentapetalae</taxon>
        <taxon>rosids</taxon>
        <taxon>fabids</taxon>
        <taxon>Fabales</taxon>
        <taxon>Fabaceae</taxon>
        <taxon>Papilionoideae</taxon>
        <taxon>50 kb inversion clade</taxon>
        <taxon>NPAAA clade</taxon>
        <taxon>Hologalegina</taxon>
        <taxon>IRL clade</taxon>
        <taxon>Trifolieae</taxon>
        <taxon>Trifolium</taxon>
    </lineage>
</organism>
<comment type="caution">
    <text evidence="2">The sequence shown here is derived from an EMBL/GenBank/DDBJ whole genome shotgun (WGS) entry which is preliminary data.</text>
</comment>
<reference evidence="2 3" key="1">
    <citation type="journal article" date="2014" name="Am. J. Bot.">
        <title>Genome assembly and annotation for red clover (Trifolium pratense; Fabaceae).</title>
        <authorList>
            <person name="Istvanek J."/>
            <person name="Jaros M."/>
            <person name="Krenek A."/>
            <person name="Repkova J."/>
        </authorList>
    </citation>
    <scope>NUCLEOTIDE SEQUENCE [LARGE SCALE GENOMIC DNA]</scope>
    <source>
        <strain evidence="3">cv. Tatra</strain>
        <tissue evidence="2">Young leaves</tissue>
    </source>
</reference>
<dbReference type="EMBL" id="ASHM01058326">
    <property type="protein sequence ID" value="PNX88992.1"/>
    <property type="molecule type" value="Genomic_DNA"/>
</dbReference>
<dbReference type="AlphaFoldDB" id="A0A2K3MDW7"/>
<reference evidence="2 3" key="2">
    <citation type="journal article" date="2017" name="Front. Plant Sci.">
        <title>Gene Classification and Mining of Molecular Markers Useful in Red Clover (Trifolium pratense) Breeding.</title>
        <authorList>
            <person name="Istvanek J."/>
            <person name="Dluhosova J."/>
            <person name="Dluhos P."/>
            <person name="Patkova L."/>
            <person name="Nedelnik J."/>
            <person name="Repkova J."/>
        </authorList>
    </citation>
    <scope>NUCLEOTIDE SEQUENCE [LARGE SCALE GENOMIC DNA]</scope>
    <source>
        <strain evidence="3">cv. Tatra</strain>
        <tissue evidence="2">Young leaves</tissue>
    </source>
</reference>
<protein>
    <submittedName>
        <fullName evidence="2">Uncharacterized protein</fullName>
    </submittedName>
</protein>
<dbReference type="Proteomes" id="UP000236291">
    <property type="component" value="Unassembled WGS sequence"/>
</dbReference>
<name>A0A2K3MDW7_TRIPR</name>
<feature type="compositionally biased region" description="Basic and acidic residues" evidence="1">
    <location>
        <begin position="58"/>
        <end position="70"/>
    </location>
</feature>
<evidence type="ECO:0000256" key="1">
    <source>
        <dbReference type="SAM" id="MobiDB-lite"/>
    </source>
</evidence>
<evidence type="ECO:0000313" key="2">
    <source>
        <dbReference type="EMBL" id="PNX88992.1"/>
    </source>
</evidence>
<evidence type="ECO:0000313" key="3">
    <source>
        <dbReference type="Proteomes" id="UP000236291"/>
    </source>
</evidence>